<keyword evidence="2" id="KW-1185">Reference proteome</keyword>
<dbReference type="PANTHER" id="PTHR44147">
    <property type="entry name" value="DEHYDROGENASE/REDUCTASE SDR FAMILY MEMBER 1"/>
    <property type="match status" value="1"/>
</dbReference>
<dbReference type="InterPro" id="IPR036291">
    <property type="entry name" value="NAD(P)-bd_dom_sf"/>
</dbReference>
<dbReference type="Pfam" id="PF00106">
    <property type="entry name" value="adh_short"/>
    <property type="match status" value="1"/>
</dbReference>
<evidence type="ECO:0000313" key="1">
    <source>
        <dbReference type="EMBL" id="MFD2091436.1"/>
    </source>
</evidence>
<dbReference type="Proteomes" id="UP001597402">
    <property type="component" value="Unassembled WGS sequence"/>
</dbReference>
<dbReference type="InterPro" id="IPR002347">
    <property type="entry name" value="SDR_fam"/>
</dbReference>
<evidence type="ECO:0000313" key="2">
    <source>
        <dbReference type="Proteomes" id="UP001597402"/>
    </source>
</evidence>
<gene>
    <name evidence="1" type="ORF">ACFSHS_07585</name>
</gene>
<dbReference type="Gene3D" id="3.40.50.720">
    <property type="entry name" value="NAD(P)-binding Rossmann-like Domain"/>
    <property type="match status" value="1"/>
</dbReference>
<dbReference type="EMBL" id="JBHUHP010000008">
    <property type="protein sequence ID" value="MFD2091436.1"/>
    <property type="molecule type" value="Genomic_DNA"/>
</dbReference>
<proteinExistence type="predicted"/>
<accession>A0ABW4X9K8</accession>
<comment type="caution">
    <text evidence="1">The sequence shown here is derived from an EMBL/GenBank/DDBJ whole genome shotgun (WGS) entry which is preliminary data.</text>
</comment>
<dbReference type="PRINTS" id="PR00081">
    <property type="entry name" value="GDHRDH"/>
</dbReference>
<protein>
    <submittedName>
        <fullName evidence="1">SDR family oxidoreductase</fullName>
    </submittedName>
</protein>
<reference evidence="2" key="1">
    <citation type="journal article" date="2019" name="Int. J. Syst. Evol. Microbiol.">
        <title>The Global Catalogue of Microorganisms (GCM) 10K type strain sequencing project: providing services to taxonomists for standard genome sequencing and annotation.</title>
        <authorList>
            <consortium name="The Broad Institute Genomics Platform"/>
            <consortium name="The Broad Institute Genome Sequencing Center for Infectious Disease"/>
            <person name="Wu L."/>
            <person name="Ma J."/>
        </authorList>
    </citation>
    <scope>NUCLEOTIDE SEQUENCE [LARGE SCALE GENOMIC DNA]</scope>
    <source>
        <strain evidence="2">JCM 3338</strain>
    </source>
</reference>
<organism evidence="1 2">
    <name type="scientific">Blastococcus deserti</name>
    <dbReference type="NCBI Taxonomy" id="2259033"/>
    <lineage>
        <taxon>Bacteria</taxon>
        <taxon>Bacillati</taxon>
        <taxon>Actinomycetota</taxon>
        <taxon>Actinomycetes</taxon>
        <taxon>Geodermatophilales</taxon>
        <taxon>Geodermatophilaceae</taxon>
        <taxon>Blastococcus</taxon>
    </lineage>
</organism>
<name>A0ABW4X9K8_9ACTN</name>
<dbReference type="RefSeq" id="WP_376873719.1">
    <property type="nucleotide sequence ID" value="NZ_JBHUHP010000008.1"/>
</dbReference>
<dbReference type="NCBIfam" id="NF006159">
    <property type="entry name" value="PRK08303.1"/>
    <property type="match status" value="1"/>
</dbReference>
<dbReference type="PANTHER" id="PTHR44147:SF2">
    <property type="entry name" value="DEHYDROGENASE_REDUCTASE SDR FAMILY MEMBER 1"/>
    <property type="match status" value="1"/>
</dbReference>
<dbReference type="SUPFAM" id="SSF51735">
    <property type="entry name" value="NAD(P)-binding Rossmann-fold domains"/>
    <property type="match status" value="1"/>
</dbReference>
<sequence>MDTMLNPPLAGQVAVVAGGTRGAGRGIAVELGAAGATVYVTGRSTRHGRSPMNRPETIEGTAERVTAAGGKGIALRVDHSRSEDVAALADRVRRDHGRLDVLVNDVWGGDPLTEWDTPFWRLDVAKVQQLWQQAVVTHLLTSQHLVPLMLDHHRGLVVEITDGTGEDYRGSLGYDLVKTAVNRLAFAMAEELRPHGVTALAVTPGFLRSEAMLEIFGVTEANWRDGVRRDPHFAASETPHFVGRAVAALAADPAIAARAGLVHTSWDLGEEYGLTDVDGRRPHWGRHIAASAS</sequence>